<evidence type="ECO:0000313" key="5">
    <source>
        <dbReference type="EMBL" id="ROU03523.1"/>
    </source>
</evidence>
<proteinExistence type="inferred from homology"/>
<name>A0A3N2R7Y1_9RHOB</name>
<dbReference type="OrthoDB" id="284897at2"/>
<dbReference type="InterPro" id="IPR029068">
    <property type="entry name" value="Glyas_Bleomycin-R_OHBP_Dase"/>
</dbReference>
<comment type="caution">
    <text evidence="5">The sequence shown here is derived from an EMBL/GenBank/DDBJ whole genome shotgun (WGS) entry which is preliminary data.</text>
</comment>
<dbReference type="PROSITE" id="PS51819">
    <property type="entry name" value="VOC"/>
    <property type="match status" value="1"/>
</dbReference>
<reference evidence="5 6" key="1">
    <citation type="submission" date="2018-10" db="EMBL/GenBank/DDBJ databases">
        <title>Histidinibacterium lentulum gen. nov., sp. nov., a marine bacterium from the culture broth of Picochlorum sp. 122.</title>
        <authorList>
            <person name="Wang G."/>
        </authorList>
    </citation>
    <scope>NUCLEOTIDE SEQUENCE [LARGE SCALE GENOMIC DNA]</scope>
    <source>
        <strain evidence="5 6">B17</strain>
    </source>
</reference>
<dbReference type="Pfam" id="PF00903">
    <property type="entry name" value="Glyoxalase"/>
    <property type="match status" value="1"/>
</dbReference>
<keyword evidence="6" id="KW-1185">Reference proteome</keyword>
<dbReference type="InterPro" id="IPR037523">
    <property type="entry name" value="VOC_core"/>
</dbReference>
<keyword evidence="3" id="KW-0046">Antibiotic resistance</keyword>
<evidence type="ECO:0000256" key="1">
    <source>
        <dbReference type="ARBA" id="ARBA00011051"/>
    </source>
</evidence>
<dbReference type="GO" id="GO:0046677">
    <property type="term" value="P:response to antibiotic"/>
    <property type="evidence" value="ECO:0007669"/>
    <property type="project" value="UniProtKB-KW"/>
</dbReference>
<dbReference type="AlphaFoldDB" id="A0A3N2R7Y1"/>
<protein>
    <recommendedName>
        <fullName evidence="2">Bleomycin resistance protein</fullName>
    </recommendedName>
</protein>
<accession>A0A3N2R7Y1</accession>
<evidence type="ECO:0000313" key="6">
    <source>
        <dbReference type="Proteomes" id="UP000268016"/>
    </source>
</evidence>
<sequence>MGNALVPEFAVSDWQASRAFYCDVLGFDCLYERPEEGFCYLRLGEAELMIDQIGFGRTFGGRHRPDAHPFGRGLNVQIRVPTIAPLVAALAGCGHPLVLPVEEKWYRLGPQKAGQRQFVVADPDGYLLRFHEELGLRPRRGSAA</sequence>
<dbReference type="Gene3D" id="3.10.180.10">
    <property type="entry name" value="2,3-Dihydroxybiphenyl 1,2-Dioxygenase, domain 1"/>
    <property type="match status" value="1"/>
</dbReference>
<gene>
    <name evidence="5" type="ORF">EAT49_04290</name>
</gene>
<evidence type="ECO:0000259" key="4">
    <source>
        <dbReference type="PROSITE" id="PS51819"/>
    </source>
</evidence>
<dbReference type="EMBL" id="RDRB01000002">
    <property type="protein sequence ID" value="ROU03523.1"/>
    <property type="molecule type" value="Genomic_DNA"/>
</dbReference>
<dbReference type="RefSeq" id="WP_123641056.1">
    <property type="nucleotide sequence ID" value="NZ_ML119082.1"/>
</dbReference>
<comment type="similarity">
    <text evidence="1">Belongs to the bleomycin resistance protein family.</text>
</comment>
<dbReference type="Proteomes" id="UP000268016">
    <property type="component" value="Unassembled WGS sequence"/>
</dbReference>
<organism evidence="5 6">
    <name type="scientific">Histidinibacterium lentulum</name>
    <dbReference type="NCBI Taxonomy" id="2480588"/>
    <lineage>
        <taxon>Bacteria</taxon>
        <taxon>Pseudomonadati</taxon>
        <taxon>Pseudomonadota</taxon>
        <taxon>Alphaproteobacteria</taxon>
        <taxon>Rhodobacterales</taxon>
        <taxon>Paracoccaceae</taxon>
        <taxon>Histidinibacterium</taxon>
    </lineage>
</organism>
<evidence type="ECO:0000256" key="3">
    <source>
        <dbReference type="ARBA" id="ARBA00023251"/>
    </source>
</evidence>
<dbReference type="CDD" id="cd08349">
    <property type="entry name" value="BLMA_like"/>
    <property type="match status" value="1"/>
</dbReference>
<evidence type="ECO:0000256" key="2">
    <source>
        <dbReference type="ARBA" id="ARBA00021572"/>
    </source>
</evidence>
<feature type="domain" description="VOC" evidence="4">
    <location>
        <begin position="2"/>
        <end position="133"/>
    </location>
</feature>
<dbReference type="SUPFAM" id="SSF54593">
    <property type="entry name" value="Glyoxalase/Bleomycin resistance protein/Dihydroxybiphenyl dioxygenase"/>
    <property type="match status" value="1"/>
</dbReference>
<dbReference type="InterPro" id="IPR004360">
    <property type="entry name" value="Glyas_Fos-R_dOase_dom"/>
</dbReference>
<dbReference type="InterPro" id="IPR000335">
    <property type="entry name" value="Bleomycin-R"/>
</dbReference>